<evidence type="ECO:0000313" key="6">
    <source>
        <dbReference type="EMBL" id="HEH35455.1"/>
    </source>
</evidence>
<sequence>MFEHKEISVEVIGLDLGDIEVYRIESYGYDETPRTLAPKAGNFVVVKPRNAMEVSKILKFANERKIPVFIRGGGTGLSAGAIPTADGILISTERMKGIEIDSRNRLAICEAGVTLEELTRAAERNGLSFPPKPGAENATIGGMIATNAGGIRAMKFGVIRNYVLGIEAVLPDGRIVKFGGKTIKNSSGYSLLHLMIGSEGTLCVITKAIIRLLPPLRDMSMLAIPFRSVEDALEYSIETSRKLTPLALEYMENRAVRIGEEVSGKRWVSKEGDAHILAIFEHRWEAEESADIAYGCNAIDVFFASPKEQRDLLEIRSKIYLGIKNRIIEILDICVPPACMLDYMRRSEEVARKYGIDIISYGHVGDGNIHQHPLIFEGWEKVYRDFRREIMKIAIEMDGTISGEHGIGEIKREELIELYPEQYKIMKKIKELFDPNNILSPGKIFK</sequence>
<dbReference type="InterPro" id="IPR051914">
    <property type="entry name" value="FAD-linked_OxidoTrans_Type4"/>
</dbReference>
<evidence type="ECO:0000259" key="5">
    <source>
        <dbReference type="PROSITE" id="PS51387"/>
    </source>
</evidence>
<dbReference type="InterPro" id="IPR016171">
    <property type="entry name" value="Vanillyl_alc_oxidase_C-sub2"/>
</dbReference>
<dbReference type="AlphaFoldDB" id="A0A7J2TIT1"/>
<dbReference type="Gene3D" id="1.10.45.10">
    <property type="entry name" value="Vanillyl-alcohol Oxidase, Chain A, domain 4"/>
    <property type="match status" value="1"/>
</dbReference>
<dbReference type="InterPro" id="IPR016166">
    <property type="entry name" value="FAD-bd_PCMH"/>
</dbReference>
<evidence type="ECO:0000256" key="3">
    <source>
        <dbReference type="ARBA" id="ARBA00022827"/>
    </source>
</evidence>
<keyword evidence="3" id="KW-0274">FAD</keyword>
<dbReference type="InterPro" id="IPR004113">
    <property type="entry name" value="FAD-bd_oxidored_4_C"/>
</dbReference>
<dbReference type="GO" id="GO:0016491">
    <property type="term" value="F:oxidoreductase activity"/>
    <property type="evidence" value="ECO:0007669"/>
    <property type="project" value="UniProtKB-KW"/>
</dbReference>
<protein>
    <submittedName>
        <fullName evidence="6">FAD-binding oxidoreductase</fullName>
    </submittedName>
</protein>
<dbReference type="PANTHER" id="PTHR42934">
    <property type="entry name" value="GLYCOLATE OXIDASE SUBUNIT GLCD"/>
    <property type="match status" value="1"/>
</dbReference>
<evidence type="ECO:0000256" key="2">
    <source>
        <dbReference type="ARBA" id="ARBA00022630"/>
    </source>
</evidence>
<proteinExistence type="predicted"/>
<comment type="cofactor">
    <cofactor evidence="1">
        <name>FAD</name>
        <dbReference type="ChEBI" id="CHEBI:57692"/>
    </cofactor>
</comment>
<feature type="domain" description="FAD-binding PCMH-type" evidence="5">
    <location>
        <begin position="38"/>
        <end position="215"/>
    </location>
</feature>
<dbReference type="Pfam" id="PF02913">
    <property type="entry name" value="FAD-oxidase_C"/>
    <property type="match status" value="1"/>
</dbReference>
<dbReference type="Gene3D" id="3.30.70.2740">
    <property type="match status" value="1"/>
</dbReference>
<dbReference type="InterPro" id="IPR016169">
    <property type="entry name" value="FAD-bd_PCMH_sub2"/>
</dbReference>
<dbReference type="Gene3D" id="3.30.465.10">
    <property type="match status" value="1"/>
</dbReference>
<name>A0A7J2TIT1_ARCFL</name>
<evidence type="ECO:0000256" key="4">
    <source>
        <dbReference type="ARBA" id="ARBA00023002"/>
    </source>
</evidence>
<dbReference type="InterPro" id="IPR016164">
    <property type="entry name" value="FAD-linked_Oxase-like_C"/>
</dbReference>
<evidence type="ECO:0000256" key="1">
    <source>
        <dbReference type="ARBA" id="ARBA00001974"/>
    </source>
</evidence>
<accession>A0A7J2TIT1</accession>
<reference evidence="6" key="1">
    <citation type="journal article" date="2020" name="mSystems">
        <title>Genome- and Community-Level Interaction Insights into Carbon Utilization and Element Cycling Functions of Hydrothermarchaeota in Hydrothermal Sediment.</title>
        <authorList>
            <person name="Zhou Z."/>
            <person name="Liu Y."/>
            <person name="Xu W."/>
            <person name="Pan J."/>
            <person name="Luo Z.H."/>
            <person name="Li M."/>
        </authorList>
    </citation>
    <scope>NUCLEOTIDE SEQUENCE [LARGE SCALE GENOMIC DNA]</scope>
    <source>
        <strain evidence="6">SpSt-26</strain>
    </source>
</reference>
<dbReference type="InterPro" id="IPR006094">
    <property type="entry name" value="Oxid_FAD_bind_N"/>
</dbReference>
<dbReference type="GO" id="GO:0071949">
    <property type="term" value="F:FAD binding"/>
    <property type="evidence" value="ECO:0007669"/>
    <property type="project" value="InterPro"/>
</dbReference>
<dbReference type="PROSITE" id="PS51387">
    <property type="entry name" value="FAD_PCMH"/>
    <property type="match status" value="1"/>
</dbReference>
<keyword evidence="4" id="KW-0560">Oxidoreductase</keyword>
<dbReference type="InterPro" id="IPR036318">
    <property type="entry name" value="FAD-bd_PCMH-like_sf"/>
</dbReference>
<dbReference type="SUPFAM" id="SSF56176">
    <property type="entry name" value="FAD-binding/transporter-associated domain-like"/>
    <property type="match status" value="1"/>
</dbReference>
<keyword evidence="2" id="KW-0285">Flavoprotein</keyword>
<gene>
    <name evidence="6" type="ORF">ENP88_04765</name>
</gene>
<dbReference type="FunFam" id="1.10.45.10:FF:000001">
    <property type="entry name" value="D-lactate dehydrogenase mitochondrial"/>
    <property type="match status" value="1"/>
</dbReference>
<dbReference type="Pfam" id="PF01565">
    <property type="entry name" value="FAD_binding_4"/>
    <property type="match status" value="1"/>
</dbReference>
<dbReference type="PANTHER" id="PTHR42934:SF2">
    <property type="entry name" value="GLYCOLATE OXIDASE SUBUNIT GLCD"/>
    <property type="match status" value="1"/>
</dbReference>
<dbReference type="SUPFAM" id="SSF55103">
    <property type="entry name" value="FAD-linked oxidases, C-terminal domain"/>
    <property type="match status" value="1"/>
</dbReference>
<dbReference type="EMBL" id="DSLA01000074">
    <property type="protein sequence ID" value="HEH35455.1"/>
    <property type="molecule type" value="Genomic_DNA"/>
</dbReference>
<comment type="caution">
    <text evidence="6">The sequence shown here is derived from an EMBL/GenBank/DDBJ whole genome shotgun (WGS) entry which is preliminary data.</text>
</comment>
<organism evidence="6">
    <name type="scientific">Archaeoglobus fulgidus</name>
    <dbReference type="NCBI Taxonomy" id="2234"/>
    <lineage>
        <taxon>Archaea</taxon>
        <taxon>Methanobacteriati</taxon>
        <taxon>Methanobacteriota</taxon>
        <taxon>Archaeoglobi</taxon>
        <taxon>Archaeoglobales</taxon>
        <taxon>Archaeoglobaceae</taxon>
        <taxon>Archaeoglobus</taxon>
    </lineage>
</organism>